<feature type="transmembrane region" description="Helical" evidence="1">
    <location>
        <begin position="30"/>
        <end position="50"/>
    </location>
</feature>
<evidence type="ECO:0000256" key="1">
    <source>
        <dbReference type="SAM" id="Phobius"/>
    </source>
</evidence>
<feature type="transmembrane region" description="Helical" evidence="1">
    <location>
        <begin position="178"/>
        <end position="199"/>
    </location>
</feature>
<dbReference type="AlphaFoldDB" id="A0A1L9RX36"/>
<feature type="transmembrane region" description="Helical" evidence="1">
    <location>
        <begin position="57"/>
        <end position="87"/>
    </location>
</feature>
<evidence type="ECO:0000313" key="3">
    <source>
        <dbReference type="Proteomes" id="UP000184383"/>
    </source>
</evidence>
<proteinExistence type="predicted"/>
<dbReference type="VEuPathDB" id="FungiDB:ASPWEDRAFT_374752"/>
<name>A0A1L9RX36_ASPWE</name>
<dbReference type="Proteomes" id="UP000184383">
    <property type="component" value="Unassembled WGS sequence"/>
</dbReference>
<dbReference type="RefSeq" id="XP_040693129.1">
    <property type="nucleotide sequence ID" value="XM_040834691.1"/>
</dbReference>
<dbReference type="EMBL" id="KV878210">
    <property type="protein sequence ID" value="OJJ39453.1"/>
    <property type="molecule type" value="Genomic_DNA"/>
</dbReference>
<reference evidence="3" key="1">
    <citation type="journal article" date="2017" name="Genome Biol.">
        <title>Comparative genomics reveals high biological diversity and specific adaptations in the industrially and medically important fungal genus Aspergillus.</title>
        <authorList>
            <person name="de Vries R.P."/>
            <person name="Riley R."/>
            <person name="Wiebenga A."/>
            <person name="Aguilar-Osorio G."/>
            <person name="Amillis S."/>
            <person name="Uchima C.A."/>
            <person name="Anderluh G."/>
            <person name="Asadollahi M."/>
            <person name="Askin M."/>
            <person name="Barry K."/>
            <person name="Battaglia E."/>
            <person name="Bayram O."/>
            <person name="Benocci T."/>
            <person name="Braus-Stromeyer S.A."/>
            <person name="Caldana C."/>
            <person name="Canovas D."/>
            <person name="Cerqueira G.C."/>
            <person name="Chen F."/>
            <person name="Chen W."/>
            <person name="Choi C."/>
            <person name="Clum A."/>
            <person name="Dos Santos R.A."/>
            <person name="Damasio A.R."/>
            <person name="Diallinas G."/>
            <person name="Emri T."/>
            <person name="Fekete E."/>
            <person name="Flipphi M."/>
            <person name="Freyberg S."/>
            <person name="Gallo A."/>
            <person name="Gournas C."/>
            <person name="Habgood R."/>
            <person name="Hainaut M."/>
            <person name="Harispe M.L."/>
            <person name="Henrissat B."/>
            <person name="Hilden K.S."/>
            <person name="Hope R."/>
            <person name="Hossain A."/>
            <person name="Karabika E."/>
            <person name="Karaffa L."/>
            <person name="Karanyi Z."/>
            <person name="Krasevec N."/>
            <person name="Kuo A."/>
            <person name="Kusch H."/>
            <person name="LaButti K."/>
            <person name="Lagendijk E.L."/>
            <person name="Lapidus A."/>
            <person name="Levasseur A."/>
            <person name="Lindquist E."/>
            <person name="Lipzen A."/>
            <person name="Logrieco A.F."/>
            <person name="MacCabe A."/>
            <person name="Maekelae M.R."/>
            <person name="Malavazi I."/>
            <person name="Melin P."/>
            <person name="Meyer V."/>
            <person name="Mielnichuk N."/>
            <person name="Miskei M."/>
            <person name="Molnar A.P."/>
            <person name="Mule G."/>
            <person name="Ngan C.Y."/>
            <person name="Orejas M."/>
            <person name="Orosz E."/>
            <person name="Ouedraogo J.P."/>
            <person name="Overkamp K.M."/>
            <person name="Park H.-S."/>
            <person name="Perrone G."/>
            <person name="Piumi F."/>
            <person name="Punt P.J."/>
            <person name="Ram A.F."/>
            <person name="Ramon A."/>
            <person name="Rauscher S."/>
            <person name="Record E."/>
            <person name="Riano-Pachon D.M."/>
            <person name="Robert V."/>
            <person name="Roehrig J."/>
            <person name="Ruller R."/>
            <person name="Salamov A."/>
            <person name="Salih N.S."/>
            <person name="Samson R.A."/>
            <person name="Sandor E."/>
            <person name="Sanguinetti M."/>
            <person name="Schuetze T."/>
            <person name="Sepcic K."/>
            <person name="Shelest E."/>
            <person name="Sherlock G."/>
            <person name="Sophianopoulou V."/>
            <person name="Squina F.M."/>
            <person name="Sun H."/>
            <person name="Susca A."/>
            <person name="Todd R.B."/>
            <person name="Tsang A."/>
            <person name="Unkles S.E."/>
            <person name="van de Wiele N."/>
            <person name="van Rossen-Uffink D."/>
            <person name="Oliveira J.V."/>
            <person name="Vesth T.C."/>
            <person name="Visser J."/>
            <person name="Yu J.-H."/>
            <person name="Zhou M."/>
            <person name="Andersen M.R."/>
            <person name="Archer D.B."/>
            <person name="Baker S.E."/>
            <person name="Benoit I."/>
            <person name="Brakhage A.A."/>
            <person name="Braus G.H."/>
            <person name="Fischer R."/>
            <person name="Frisvad J.C."/>
            <person name="Goldman G.H."/>
            <person name="Houbraken J."/>
            <person name="Oakley B."/>
            <person name="Pocsi I."/>
            <person name="Scazzocchio C."/>
            <person name="Seiboth B."/>
            <person name="vanKuyk P.A."/>
            <person name="Wortman J."/>
            <person name="Dyer P.S."/>
            <person name="Grigoriev I.V."/>
        </authorList>
    </citation>
    <scope>NUCLEOTIDE SEQUENCE [LARGE SCALE GENOMIC DNA]</scope>
    <source>
        <strain evidence="3">DTO 134E9</strain>
    </source>
</reference>
<keyword evidence="1" id="KW-0812">Transmembrane</keyword>
<accession>A0A1L9RX36</accession>
<gene>
    <name evidence="2" type="ORF">ASPWEDRAFT_374752</name>
</gene>
<keyword evidence="1" id="KW-1133">Transmembrane helix</keyword>
<dbReference type="GeneID" id="63750539"/>
<keyword evidence="3" id="KW-1185">Reference proteome</keyword>
<feature type="transmembrane region" description="Helical" evidence="1">
    <location>
        <begin position="107"/>
        <end position="126"/>
    </location>
</feature>
<sequence length="202" mass="24468">MVHSYARATSYATEFLYAADTAVRSRRMDIIYIHTYRSILPASFWLVLFVSFHEHICFVYLSFFLLLFFFSFSFCFIFIIIFFFPSIFFGFHTMHSLNWTARAERHIQGFFFFFFFFFFPFFLYGIQVERHNTMGRAIWKIWVTGRSYIFSFIIIVIVIFFFSFFPSNYGVFYLSINFSPPLFFSSLCIRLFLFLKFLFLSS</sequence>
<keyword evidence="1" id="KW-0472">Membrane</keyword>
<feature type="transmembrane region" description="Helical" evidence="1">
    <location>
        <begin position="147"/>
        <end position="166"/>
    </location>
</feature>
<evidence type="ECO:0000313" key="2">
    <source>
        <dbReference type="EMBL" id="OJJ39453.1"/>
    </source>
</evidence>
<protein>
    <submittedName>
        <fullName evidence="2">Uncharacterized protein</fullName>
    </submittedName>
</protein>
<organism evidence="2 3">
    <name type="scientific">Aspergillus wentii DTO 134E9</name>
    <dbReference type="NCBI Taxonomy" id="1073089"/>
    <lineage>
        <taxon>Eukaryota</taxon>
        <taxon>Fungi</taxon>
        <taxon>Dikarya</taxon>
        <taxon>Ascomycota</taxon>
        <taxon>Pezizomycotina</taxon>
        <taxon>Eurotiomycetes</taxon>
        <taxon>Eurotiomycetidae</taxon>
        <taxon>Eurotiales</taxon>
        <taxon>Aspergillaceae</taxon>
        <taxon>Aspergillus</taxon>
        <taxon>Aspergillus subgen. Cremei</taxon>
    </lineage>
</organism>